<dbReference type="RefSeq" id="WP_310257274.1">
    <property type="nucleotide sequence ID" value="NZ_JAVDWA010000001.1"/>
</dbReference>
<dbReference type="Proteomes" id="UP001258181">
    <property type="component" value="Unassembled WGS sequence"/>
</dbReference>
<proteinExistence type="predicted"/>
<protein>
    <submittedName>
        <fullName evidence="2">Uncharacterized protein YacL</fullName>
    </submittedName>
</protein>
<dbReference type="EMBL" id="JAVDWA010000001">
    <property type="protein sequence ID" value="MDR7072097.1"/>
    <property type="molecule type" value="Genomic_DNA"/>
</dbReference>
<gene>
    <name evidence="2" type="ORF">J2X07_001072</name>
</gene>
<accession>A0ABU1TY23</accession>
<organism evidence="2 3">
    <name type="scientific">Fictibacillus barbaricus</name>
    <dbReference type="NCBI Taxonomy" id="182136"/>
    <lineage>
        <taxon>Bacteria</taxon>
        <taxon>Bacillati</taxon>
        <taxon>Bacillota</taxon>
        <taxon>Bacilli</taxon>
        <taxon>Bacillales</taxon>
        <taxon>Fictibacillaceae</taxon>
        <taxon>Fictibacillus</taxon>
    </lineage>
</organism>
<evidence type="ECO:0000313" key="3">
    <source>
        <dbReference type="Proteomes" id="UP001258181"/>
    </source>
</evidence>
<keyword evidence="1" id="KW-1133">Transmembrane helix</keyword>
<dbReference type="InterPro" id="IPR035211">
    <property type="entry name" value="DUF5325"/>
</dbReference>
<keyword evidence="3" id="KW-1185">Reference proteome</keyword>
<sequence>MKAIFFIISLLTALSICGIGVAIGEKSFLIFIISVVLVIILMGLGFTLRKKQRERS</sequence>
<evidence type="ECO:0000256" key="1">
    <source>
        <dbReference type="SAM" id="Phobius"/>
    </source>
</evidence>
<reference evidence="2 3" key="1">
    <citation type="submission" date="2023-07" db="EMBL/GenBank/DDBJ databases">
        <title>Sorghum-associated microbial communities from plants grown in Nebraska, USA.</title>
        <authorList>
            <person name="Schachtman D."/>
        </authorList>
    </citation>
    <scope>NUCLEOTIDE SEQUENCE [LARGE SCALE GENOMIC DNA]</scope>
    <source>
        <strain evidence="2 3">BE211</strain>
    </source>
</reference>
<comment type="caution">
    <text evidence="2">The sequence shown here is derived from an EMBL/GenBank/DDBJ whole genome shotgun (WGS) entry which is preliminary data.</text>
</comment>
<dbReference type="Pfam" id="PF17259">
    <property type="entry name" value="DUF5325"/>
    <property type="match status" value="1"/>
</dbReference>
<keyword evidence="1" id="KW-0812">Transmembrane</keyword>
<keyword evidence="1" id="KW-0472">Membrane</keyword>
<feature type="transmembrane region" description="Helical" evidence="1">
    <location>
        <begin position="28"/>
        <end position="48"/>
    </location>
</feature>
<evidence type="ECO:0000313" key="2">
    <source>
        <dbReference type="EMBL" id="MDR7072097.1"/>
    </source>
</evidence>
<name>A0ABU1TY23_9BACL</name>